<dbReference type="InterPro" id="IPR000182">
    <property type="entry name" value="GNAT_dom"/>
</dbReference>
<dbReference type="PROSITE" id="PS51186">
    <property type="entry name" value="GNAT"/>
    <property type="match status" value="1"/>
</dbReference>
<dbReference type="Proteomes" id="UP000051790">
    <property type="component" value="Unassembled WGS sequence"/>
</dbReference>
<feature type="domain" description="N-acetyltransferase" evidence="1">
    <location>
        <begin position="60"/>
        <end position="224"/>
    </location>
</feature>
<dbReference type="AlphaFoldDB" id="A0A0R1PYR0"/>
<comment type="caution">
    <text evidence="2">The sequence shown here is derived from an EMBL/GenBank/DDBJ whole genome shotgun (WGS) entry which is preliminary data.</text>
</comment>
<name>A0A0R1PYR0_9LACO</name>
<sequence length="224" mass="24955">MSGGFFFGIDPLSSGCILVPVPHLYRIFSKIAAAPELFDGVECFTLISGGERMHLVGSRIVIRDFTLADAPAYFNYASDARVYQPAGMQPMRHIGDAEAAITRFMLERSDFAITLNGRLIGNIGAYQPTPDPDDPESLTRELGYALAPDYWGQGFMAEALELLCDFLWLAGVTEIWAAVYPDNQRSINLLTTHCFVYQYQVPIPMGLRRGDQVVEAYYRRLPVA</sequence>
<dbReference type="PATRIC" id="fig|1423769.4.peg.3042"/>
<dbReference type="PANTHER" id="PTHR43792">
    <property type="entry name" value="GNAT FAMILY, PUTATIVE (AFU_ORTHOLOGUE AFUA_3G00765)-RELATED-RELATED"/>
    <property type="match status" value="1"/>
</dbReference>
<keyword evidence="3" id="KW-1185">Reference proteome</keyword>
<reference evidence="2 3" key="1">
    <citation type="journal article" date="2015" name="Genome Announc.">
        <title>Expanding the biotechnology potential of lactobacilli through comparative genomics of 213 strains and associated genera.</title>
        <authorList>
            <person name="Sun Z."/>
            <person name="Harris H.M."/>
            <person name="McCann A."/>
            <person name="Guo C."/>
            <person name="Argimon S."/>
            <person name="Zhang W."/>
            <person name="Yang X."/>
            <person name="Jeffery I.B."/>
            <person name="Cooney J.C."/>
            <person name="Kagawa T.F."/>
            <person name="Liu W."/>
            <person name="Song Y."/>
            <person name="Salvetti E."/>
            <person name="Wrobel A."/>
            <person name="Rasinkangas P."/>
            <person name="Parkhill J."/>
            <person name="Rea M.C."/>
            <person name="O'Sullivan O."/>
            <person name="Ritari J."/>
            <person name="Douillard F.P."/>
            <person name="Paul Ross R."/>
            <person name="Yang R."/>
            <person name="Briner A.E."/>
            <person name="Felis G.E."/>
            <person name="de Vos W.M."/>
            <person name="Barrangou R."/>
            <person name="Klaenhammer T.R."/>
            <person name="Caufield P.W."/>
            <person name="Cui Y."/>
            <person name="Zhang H."/>
            <person name="O'Toole P.W."/>
        </authorList>
    </citation>
    <scope>NUCLEOTIDE SEQUENCE [LARGE SCALE GENOMIC DNA]</scope>
    <source>
        <strain evidence="2 3">DSM 13343</strain>
    </source>
</reference>
<dbReference type="InterPro" id="IPR016181">
    <property type="entry name" value="Acyl_CoA_acyltransferase"/>
</dbReference>
<evidence type="ECO:0000313" key="2">
    <source>
        <dbReference type="EMBL" id="KRL37638.1"/>
    </source>
</evidence>
<dbReference type="InterPro" id="IPR051531">
    <property type="entry name" value="N-acetyltransferase"/>
</dbReference>
<organism evidence="2 3">
    <name type="scientific">Lacticaseibacillus manihotivorans DSM 13343 = JCM 12514</name>
    <dbReference type="NCBI Taxonomy" id="1423769"/>
    <lineage>
        <taxon>Bacteria</taxon>
        <taxon>Bacillati</taxon>
        <taxon>Bacillota</taxon>
        <taxon>Bacilli</taxon>
        <taxon>Lactobacillales</taxon>
        <taxon>Lactobacillaceae</taxon>
        <taxon>Lacticaseibacillus</taxon>
    </lineage>
</organism>
<gene>
    <name evidence="2" type="ORF">FD01_GL002820</name>
</gene>
<dbReference type="EMBL" id="AZEU01000315">
    <property type="protein sequence ID" value="KRL37638.1"/>
    <property type="molecule type" value="Genomic_DNA"/>
</dbReference>
<evidence type="ECO:0000259" key="1">
    <source>
        <dbReference type="PROSITE" id="PS51186"/>
    </source>
</evidence>
<dbReference type="Gene3D" id="3.40.630.30">
    <property type="match status" value="1"/>
</dbReference>
<dbReference type="Pfam" id="PF13302">
    <property type="entry name" value="Acetyltransf_3"/>
    <property type="match status" value="1"/>
</dbReference>
<protein>
    <recommendedName>
        <fullName evidence="1">N-acetyltransferase domain-containing protein</fullName>
    </recommendedName>
</protein>
<dbReference type="GO" id="GO:0016747">
    <property type="term" value="F:acyltransferase activity, transferring groups other than amino-acyl groups"/>
    <property type="evidence" value="ECO:0007669"/>
    <property type="project" value="InterPro"/>
</dbReference>
<dbReference type="SUPFAM" id="SSF55729">
    <property type="entry name" value="Acyl-CoA N-acyltransferases (Nat)"/>
    <property type="match status" value="1"/>
</dbReference>
<proteinExistence type="predicted"/>
<evidence type="ECO:0000313" key="3">
    <source>
        <dbReference type="Proteomes" id="UP000051790"/>
    </source>
</evidence>
<accession>A0A0R1PYR0</accession>